<gene>
    <name evidence="9" type="ORF">TRIADDRAFT_60312</name>
</gene>
<evidence type="ECO:0000256" key="2">
    <source>
        <dbReference type="ARBA" id="ARBA00022614"/>
    </source>
</evidence>
<dbReference type="PROSITE" id="PS50262">
    <property type="entry name" value="G_PROTEIN_RECEP_F1_2"/>
    <property type="match status" value="1"/>
</dbReference>
<dbReference type="EMBL" id="DS985254">
    <property type="protein sequence ID" value="EDV21261.1"/>
    <property type="molecule type" value="Genomic_DNA"/>
</dbReference>
<sequence>MANAEDIAYYTRVLQNNNGVRIVTWMFGIIAIPSNLIIILWIAYNYCQNGLLHRYFRHRNSFNLNPSFAFLLFNLAVSDLLGGSYLLILAISDATYTISQNFSNISYLRIHPSVDTWIISPTCSVERFLAQTSLIISILITFVITLDRYLAVFYSASTRYRISVFQAQVTLAVFWTIGIILAILGAVDSYSISLKKPGHYSILGHLCQLEGSSTFIINALTYLDMTVGIGVNIVIAILYIAILIRLKRHRQSIQRRKSPIERHIQVITAWIIITSVVTWIPVIVWVIIQRAMTPVEFDDRENFLLPILVIMLYSNTALNPLIPVIIKILVTSRLHNLFTSRTDVTPSQSRDKMNVVVITTTIIPKVIASDSANV</sequence>
<feature type="transmembrane region" description="Helical" evidence="7">
    <location>
        <begin position="225"/>
        <end position="246"/>
    </location>
</feature>
<dbReference type="Gene3D" id="1.20.1070.10">
    <property type="entry name" value="Rhodopsin 7-helix transmembrane proteins"/>
    <property type="match status" value="1"/>
</dbReference>
<dbReference type="AlphaFoldDB" id="B3S7V8"/>
<evidence type="ECO:0000256" key="7">
    <source>
        <dbReference type="SAM" id="Phobius"/>
    </source>
</evidence>
<protein>
    <recommendedName>
        <fullName evidence="8">G-protein coupled receptors family 1 profile domain-containing protein</fullName>
    </recommendedName>
</protein>
<feature type="transmembrane region" description="Helical" evidence="7">
    <location>
        <begin position="267"/>
        <end position="288"/>
    </location>
</feature>
<evidence type="ECO:0000313" key="10">
    <source>
        <dbReference type="Proteomes" id="UP000009022"/>
    </source>
</evidence>
<feature type="transmembrane region" description="Helical" evidence="7">
    <location>
        <begin position="169"/>
        <end position="187"/>
    </location>
</feature>
<dbReference type="CTD" id="6757441"/>
<dbReference type="GO" id="GO:0009755">
    <property type="term" value="P:hormone-mediated signaling pathway"/>
    <property type="evidence" value="ECO:0000318"/>
    <property type="project" value="GO_Central"/>
</dbReference>
<evidence type="ECO:0000313" key="9">
    <source>
        <dbReference type="EMBL" id="EDV21261.1"/>
    </source>
</evidence>
<comment type="subcellular location">
    <subcellularLocation>
        <location evidence="1">Membrane</location>
    </subcellularLocation>
</comment>
<dbReference type="Proteomes" id="UP000009022">
    <property type="component" value="Unassembled WGS sequence"/>
</dbReference>
<dbReference type="GeneID" id="6757441"/>
<feature type="domain" description="G-protein coupled receptors family 1 profile" evidence="8">
    <location>
        <begin position="34"/>
        <end position="323"/>
    </location>
</feature>
<feature type="transmembrane region" description="Helical" evidence="7">
    <location>
        <begin position="303"/>
        <end position="326"/>
    </location>
</feature>
<name>B3S7V8_TRIAD</name>
<evidence type="ECO:0000256" key="1">
    <source>
        <dbReference type="ARBA" id="ARBA00004370"/>
    </source>
</evidence>
<evidence type="ECO:0000256" key="5">
    <source>
        <dbReference type="ARBA" id="ARBA00022989"/>
    </source>
</evidence>
<accession>B3S7V8</accession>
<dbReference type="FunCoup" id="B3S7V8">
    <property type="interactions" value="262"/>
</dbReference>
<dbReference type="STRING" id="10228.B3S7V8"/>
<dbReference type="PANTHER" id="PTHR24372:SF77">
    <property type="entry name" value="G-PROTEIN COUPLED RECEPTORS FAMILY 1 PROFILE DOMAIN-CONTAINING PROTEIN"/>
    <property type="match status" value="1"/>
</dbReference>
<keyword evidence="3 7" id="KW-0812">Transmembrane</keyword>
<dbReference type="Pfam" id="PF00001">
    <property type="entry name" value="7tm_1"/>
    <property type="match status" value="1"/>
</dbReference>
<dbReference type="HOGENOM" id="CLU_068139_0_0_1"/>
<evidence type="ECO:0000256" key="4">
    <source>
        <dbReference type="ARBA" id="ARBA00022737"/>
    </source>
</evidence>
<feature type="transmembrane region" description="Helical" evidence="7">
    <location>
        <begin position="68"/>
        <end position="91"/>
    </location>
</feature>
<dbReference type="FunFam" id="1.20.1070.10:FF:001164">
    <property type="entry name" value="G-protein coupled receptor GRL101-like protein"/>
    <property type="match status" value="1"/>
</dbReference>
<reference evidence="9 10" key="1">
    <citation type="journal article" date="2008" name="Nature">
        <title>The Trichoplax genome and the nature of placozoans.</title>
        <authorList>
            <person name="Srivastava M."/>
            <person name="Begovic E."/>
            <person name="Chapman J."/>
            <person name="Putnam N.H."/>
            <person name="Hellsten U."/>
            <person name="Kawashima T."/>
            <person name="Kuo A."/>
            <person name="Mitros T."/>
            <person name="Salamov A."/>
            <person name="Carpenter M.L."/>
            <person name="Signorovitch A.Y."/>
            <person name="Moreno M.A."/>
            <person name="Kamm K."/>
            <person name="Grimwood J."/>
            <person name="Schmutz J."/>
            <person name="Shapiro H."/>
            <person name="Grigoriev I.V."/>
            <person name="Buss L.W."/>
            <person name="Schierwater B."/>
            <person name="Dellaporta S.L."/>
            <person name="Rokhsar D.S."/>
        </authorList>
    </citation>
    <scope>NUCLEOTIDE SEQUENCE [LARGE SCALE GENOMIC DNA]</scope>
    <source>
        <strain evidence="9 10">Grell-BS-1999</strain>
    </source>
</reference>
<dbReference type="RefSeq" id="XP_002116228.1">
    <property type="nucleotide sequence ID" value="XM_002116192.1"/>
</dbReference>
<keyword evidence="5 7" id="KW-1133">Transmembrane helix</keyword>
<dbReference type="PRINTS" id="PR00237">
    <property type="entry name" value="GPCRRHODOPSN"/>
</dbReference>
<dbReference type="InterPro" id="IPR017452">
    <property type="entry name" value="GPCR_Rhodpsn_7TM"/>
</dbReference>
<dbReference type="InterPro" id="IPR000276">
    <property type="entry name" value="GPCR_Rhodpsn"/>
</dbReference>
<keyword evidence="4" id="KW-0677">Repeat</keyword>
<evidence type="ECO:0000259" key="8">
    <source>
        <dbReference type="PROSITE" id="PS50262"/>
    </source>
</evidence>
<dbReference type="GO" id="GO:0008528">
    <property type="term" value="F:G protein-coupled peptide receptor activity"/>
    <property type="evidence" value="ECO:0000318"/>
    <property type="project" value="GO_Central"/>
</dbReference>
<dbReference type="PhylomeDB" id="B3S7V8"/>
<evidence type="ECO:0000256" key="3">
    <source>
        <dbReference type="ARBA" id="ARBA00022692"/>
    </source>
</evidence>
<keyword evidence="6 7" id="KW-0472">Membrane</keyword>
<dbReference type="GO" id="GO:0007189">
    <property type="term" value="P:adenylate cyclase-activating G protein-coupled receptor signaling pathway"/>
    <property type="evidence" value="ECO:0000318"/>
    <property type="project" value="GO_Central"/>
</dbReference>
<organism evidence="9 10">
    <name type="scientific">Trichoplax adhaerens</name>
    <name type="common">Trichoplax reptans</name>
    <dbReference type="NCBI Taxonomy" id="10228"/>
    <lineage>
        <taxon>Eukaryota</taxon>
        <taxon>Metazoa</taxon>
        <taxon>Placozoa</taxon>
        <taxon>Uniplacotomia</taxon>
        <taxon>Trichoplacea</taxon>
        <taxon>Trichoplacidae</taxon>
        <taxon>Trichoplax</taxon>
    </lineage>
</organism>
<proteinExistence type="predicted"/>
<evidence type="ECO:0000256" key="6">
    <source>
        <dbReference type="ARBA" id="ARBA00023136"/>
    </source>
</evidence>
<feature type="transmembrane region" description="Helical" evidence="7">
    <location>
        <begin position="134"/>
        <end position="157"/>
    </location>
</feature>
<feature type="transmembrane region" description="Helical" evidence="7">
    <location>
        <begin position="22"/>
        <end position="47"/>
    </location>
</feature>
<dbReference type="PANTHER" id="PTHR24372">
    <property type="entry name" value="GLYCOPROTEIN HORMONE RECEPTOR"/>
    <property type="match status" value="1"/>
</dbReference>
<dbReference type="GO" id="GO:0005886">
    <property type="term" value="C:plasma membrane"/>
    <property type="evidence" value="ECO:0000318"/>
    <property type="project" value="GO_Central"/>
</dbReference>
<dbReference type="KEGG" id="tad:TRIADDRAFT_60312"/>
<keyword evidence="10" id="KW-1185">Reference proteome</keyword>
<keyword evidence="2" id="KW-0433">Leucine-rich repeat</keyword>
<dbReference type="SUPFAM" id="SSF81321">
    <property type="entry name" value="Family A G protein-coupled receptor-like"/>
    <property type="match status" value="1"/>
</dbReference>
<dbReference type="InParanoid" id="B3S7V8"/>